<dbReference type="Ensembl" id="ENSCMUT00000030876.1">
    <property type="protein sequence ID" value="ENSCMUP00000033217.1"/>
    <property type="gene ID" value="ENSCMUG00000017867.1"/>
</dbReference>
<sequence>MRSAGPGPVPTGDPRRGGRRRTGGSRGSPPAPPRLRRACAARRSPRTGGGGGRAALGSSLLVLAAGFRWRCHRFLPPGEQLLPPPRRAVASRLGSERRGTAGQRHPPASRERWRAQPAPLLTRSPAAAGAAAPRPRCPGYRSSSSRTRQYGARWRSPGSESRHGADPRRCARAPAAAIFVEGARAALPVSLARGRRNAARPPSLLRAAPPVLLPAALHGSRGGRGRRGRAPAWERWESSGIHVPACNSVRRPLGGSLAPWLHRSCLVIGQQRAAQESQLFSGIGVAACRQSQCGGEDRPDYSYSSSSCKSFASSQSPTCRSLCAAGAPNLSYQELKDLKKASVLHIDVRERWEIDKFGKIPESINIPLGELMEALQMDPAEFKEQYNQKMPSKSDPVVFSCLAGTRSKQALSFAMSLGFSRVQQYAGGFDDWVKHEPPEKK</sequence>
<proteinExistence type="predicted"/>
<feature type="region of interest" description="Disordered" evidence="1">
    <location>
        <begin position="76"/>
        <end position="168"/>
    </location>
</feature>
<evidence type="ECO:0000313" key="3">
    <source>
        <dbReference type="Proteomes" id="UP000694553"/>
    </source>
</evidence>
<dbReference type="Gene3D" id="3.40.250.10">
    <property type="entry name" value="Rhodanese-like domain"/>
    <property type="match status" value="1"/>
</dbReference>
<dbReference type="SMART" id="SM00450">
    <property type="entry name" value="RHOD"/>
    <property type="match status" value="1"/>
</dbReference>
<dbReference type="Pfam" id="PF00581">
    <property type="entry name" value="Rhodanese"/>
    <property type="match status" value="1"/>
</dbReference>
<reference evidence="2" key="2">
    <citation type="submission" date="2025-08" db="UniProtKB">
        <authorList>
            <consortium name="Ensembl"/>
        </authorList>
    </citation>
    <scope>IDENTIFICATION</scope>
</reference>
<name>A0A8U7MI23_CORMO</name>
<dbReference type="InterPro" id="IPR036873">
    <property type="entry name" value="Rhodanese-like_dom_sf"/>
</dbReference>
<dbReference type="PANTHER" id="PTHR44086">
    <property type="entry name" value="THIOSULFATE SULFURTRANSFERASE RDL2, MITOCHONDRIAL-RELATED"/>
    <property type="match status" value="1"/>
</dbReference>
<dbReference type="AlphaFoldDB" id="A0A8U7MI23"/>
<feature type="region of interest" description="Disordered" evidence="1">
    <location>
        <begin position="1"/>
        <end position="55"/>
    </location>
</feature>
<organism evidence="2 3">
    <name type="scientific">Corvus moneduloides</name>
    <name type="common">New Caledonian crow</name>
    <dbReference type="NCBI Taxonomy" id="1196302"/>
    <lineage>
        <taxon>Eukaryota</taxon>
        <taxon>Metazoa</taxon>
        <taxon>Chordata</taxon>
        <taxon>Craniata</taxon>
        <taxon>Vertebrata</taxon>
        <taxon>Euteleostomi</taxon>
        <taxon>Archelosauria</taxon>
        <taxon>Archosauria</taxon>
        <taxon>Dinosauria</taxon>
        <taxon>Saurischia</taxon>
        <taxon>Theropoda</taxon>
        <taxon>Coelurosauria</taxon>
        <taxon>Aves</taxon>
        <taxon>Neognathae</taxon>
        <taxon>Neoaves</taxon>
        <taxon>Telluraves</taxon>
        <taxon>Australaves</taxon>
        <taxon>Passeriformes</taxon>
        <taxon>Corvoidea</taxon>
        <taxon>Corvidae</taxon>
        <taxon>Corvus</taxon>
    </lineage>
</organism>
<dbReference type="Proteomes" id="UP000694553">
    <property type="component" value="Unassembled WGS sequence"/>
</dbReference>
<feature type="compositionally biased region" description="Basic residues" evidence="1">
    <location>
        <begin position="34"/>
        <end position="45"/>
    </location>
</feature>
<dbReference type="PROSITE" id="PS50206">
    <property type="entry name" value="RHODANESE_3"/>
    <property type="match status" value="1"/>
</dbReference>
<feature type="compositionally biased region" description="Low complexity" evidence="1">
    <location>
        <begin position="125"/>
        <end position="139"/>
    </location>
</feature>
<dbReference type="SUPFAM" id="SSF52821">
    <property type="entry name" value="Rhodanese/Cell cycle control phosphatase"/>
    <property type="match status" value="1"/>
</dbReference>
<evidence type="ECO:0000313" key="2">
    <source>
        <dbReference type="Ensembl" id="ENSCMUP00000033217.1"/>
    </source>
</evidence>
<accession>A0A8U7MI23</accession>
<protein>
    <submittedName>
        <fullName evidence="2">Uncharacterized protein</fullName>
    </submittedName>
</protein>
<dbReference type="PANTHER" id="PTHR44086:SF10">
    <property type="entry name" value="THIOSULFATE SULFURTRANSFERASE_RHODANESE-LIKE DOMAIN-CONTAINING PROTEIN 3"/>
    <property type="match status" value="1"/>
</dbReference>
<reference evidence="3" key="1">
    <citation type="submission" date="2019-10" db="EMBL/GenBank/DDBJ databases">
        <title>Corvus moneduloides (New Caledonian crow) genome, bCorMon1, primary haplotype.</title>
        <authorList>
            <person name="Rutz C."/>
            <person name="Fungtammasan C."/>
            <person name="Mountcastle J."/>
            <person name="Formenti G."/>
            <person name="Chow W."/>
            <person name="Howe K."/>
            <person name="Steele M.P."/>
            <person name="Fernandes J."/>
            <person name="Gilbert M.T.P."/>
            <person name="Fedrigo O."/>
            <person name="Jarvis E.D."/>
            <person name="Gemmell N."/>
        </authorList>
    </citation>
    <scope>NUCLEOTIDE SEQUENCE [LARGE SCALE GENOMIC DNA]</scope>
</reference>
<reference evidence="2" key="3">
    <citation type="submission" date="2025-09" db="UniProtKB">
        <authorList>
            <consortium name="Ensembl"/>
        </authorList>
    </citation>
    <scope>IDENTIFICATION</scope>
</reference>
<evidence type="ECO:0000256" key="1">
    <source>
        <dbReference type="SAM" id="MobiDB-lite"/>
    </source>
</evidence>
<dbReference type="InterPro" id="IPR001763">
    <property type="entry name" value="Rhodanese-like_dom"/>
</dbReference>
<keyword evidence="3" id="KW-1185">Reference proteome</keyword>